<dbReference type="AlphaFoldDB" id="A0AA91V8D3"/>
<evidence type="ECO:0000313" key="1">
    <source>
        <dbReference type="EMBL" id="PED80279.1"/>
    </source>
</evidence>
<name>A0AA91V8D3_9BACI</name>
<organism evidence="1 2">
    <name type="scientific">Bacillus pseudomycoides</name>
    <dbReference type="NCBI Taxonomy" id="64104"/>
    <lineage>
        <taxon>Bacteria</taxon>
        <taxon>Bacillati</taxon>
        <taxon>Bacillota</taxon>
        <taxon>Bacilli</taxon>
        <taxon>Bacillales</taxon>
        <taxon>Bacillaceae</taxon>
        <taxon>Bacillus</taxon>
        <taxon>Bacillus cereus group</taxon>
    </lineage>
</organism>
<proteinExistence type="predicted"/>
<accession>A0AA91V8D3</accession>
<dbReference type="EMBL" id="NVOR01000118">
    <property type="protein sequence ID" value="PED80279.1"/>
    <property type="molecule type" value="Genomic_DNA"/>
</dbReference>
<sequence length="55" mass="6068">MDLQLLVIFVLEENGVFFLLTKVDDVITLKMPITANLVALFLALGVLRCESCSVV</sequence>
<reference evidence="1 2" key="1">
    <citation type="submission" date="2017-09" db="EMBL/GenBank/DDBJ databases">
        <title>Large-scale bioinformatics analysis of Bacillus genomes uncovers conserved roles of natural products in bacterial physiology.</title>
        <authorList>
            <consortium name="Agbiome Team Llc"/>
            <person name="Bleich R.M."/>
            <person name="Grubbs K.J."/>
            <person name="Santa Maria K.C."/>
            <person name="Allen S.E."/>
            <person name="Farag S."/>
            <person name="Shank E.A."/>
            <person name="Bowers A."/>
        </authorList>
    </citation>
    <scope>NUCLEOTIDE SEQUENCE [LARGE SCALE GENOMIC DNA]</scope>
    <source>
        <strain evidence="1 2">AFS092012</strain>
    </source>
</reference>
<dbReference type="Proteomes" id="UP000221020">
    <property type="component" value="Unassembled WGS sequence"/>
</dbReference>
<comment type="caution">
    <text evidence="1">The sequence shown here is derived from an EMBL/GenBank/DDBJ whole genome shotgun (WGS) entry which is preliminary data.</text>
</comment>
<gene>
    <name evidence="1" type="ORF">CON65_23350</name>
</gene>
<evidence type="ECO:0000313" key="2">
    <source>
        <dbReference type="Proteomes" id="UP000221020"/>
    </source>
</evidence>
<protein>
    <submittedName>
        <fullName evidence="1">Exosporium protein G</fullName>
    </submittedName>
</protein>